<reference evidence="1 2" key="1">
    <citation type="submission" date="2015-07" db="EMBL/GenBank/DDBJ databases">
        <authorList>
            <person name="Cajimat M.N.B."/>
            <person name="Milazzo M.L."/>
            <person name="Fulhorst C.F."/>
        </authorList>
    </citation>
    <scope>NUCLEOTIDE SEQUENCE [LARGE SCALE GENOMIC DNA]</scope>
    <source>
        <strain evidence="1">Single colony</strain>
    </source>
</reference>
<dbReference type="Proteomes" id="UP000199069">
    <property type="component" value="Unassembled WGS sequence"/>
</dbReference>
<accession>A0A0K3CBE5</accession>
<gene>
    <name evidence="1" type="primary">FGENESH: predicted gene_3.525</name>
    <name evidence="1" type="ORF">BN2166_0020740</name>
</gene>
<organism evidence="1 2">
    <name type="scientific">Rhodotorula toruloides</name>
    <name type="common">Yeast</name>
    <name type="synonym">Rhodosporidium toruloides</name>
    <dbReference type="NCBI Taxonomy" id="5286"/>
    <lineage>
        <taxon>Eukaryota</taxon>
        <taxon>Fungi</taxon>
        <taxon>Dikarya</taxon>
        <taxon>Basidiomycota</taxon>
        <taxon>Pucciniomycotina</taxon>
        <taxon>Microbotryomycetes</taxon>
        <taxon>Sporidiobolales</taxon>
        <taxon>Sporidiobolaceae</taxon>
        <taxon>Rhodotorula</taxon>
    </lineage>
</organism>
<protein>
    <submittedName>
        <fullName evidence="1">FGENESH: predicted gene_3.525 protein</fullName>
    </submittedName>
</protein>
<evidence type="ECO:0000313" key="1">
    <source>
        <dbReference type="EMBL" id="CTR06213.1"/>
    </source>
</evidence>
<dbReference type="EMBL" id="CWKI01000003">
    <property type="protein sequence ID" value="CTR06213.1"/>
    <property type="molecule type" value="Genomic_DNA"/>
</dbReference>
<keyword evidence="2" id="KW-1185">Reference proteome</keyword>
<sequence length="173" mass="18780">MHLVAASSTSAACGMASAGAARLAIALDRVEEEVPGKVARSASNEAASGTFNPFTPFLFYLASTLEATTSASSTPQLNCRQGLGGRRAGLPWVKVDVFVTLAFEWQLLQHVDRRRGSSGFNTRLVCRASFNRADPFFRSSLCLRFHDVKHVDKPRRLGPSRLCCNVAKSTHLP</sequence>
<evidence type="ECO:0000313" key="2">
    <source>
        <dbReference type="Proteomes" id="UP000199069"/>
    </source>
</evidence>
<name>A0A0K3CBE5_RHOTO</name>
<proteinExistence type="predicted"/>
<dbReference type="AlphaFoldDB" id="A0A0K3CBE5"/>
<feature type="non-terminal residue" evidence="1">
    <location>
        <position position="173"/>
    </location>
</feature>